<dbReference type="Proteomes" id="UP000315399">
    <property type="component" value="Unassembled WGS sequence"/>
</dbReference>
<gene>
    <name evidence="1" type="ORF">DSO08_06595</name>
</gene>
<dbReference type="AlphaFoldDB" id="A0A523B716"/>
<accession>A0A523B716</accession>
<dbReference type="EMBL" id="QNVH01000107">
    <property type="protein sequence ID" value="TDA36673.1"/>
    <property type="molecule type" value="Genomic_DNA"/>
</dbReference>
<comment type="caution">
    <text evidence="1">The sequence shown here is derived from an EMBL/GenBank/DDBJ whole genome shotgun (WGS) entry which is preliminary data.</text>
</comment>
<evidence type="ECO:0000313" key="1">
    <source>
        <dbReference type="EMBL" id="TDA36673.1"/>
    </source>
</evidence>
<proteinExistence type="predicted"/>
<evidence type="ECO:0000313" key="2">
    <source>
        <dbReference type="Proteomes" id="UP000315399"/>
    </source>
</evidence>
<sequence>MQSFEQRQIGPQSRPKLKNFLGFESGGQFFALVRFFEFGSITGFDWLSDFGLRGRVILGFNNFWGGTFQIPKITFLYPLKPLAICEWSQWSTTLLLLGLALRG</sequence>
<reference evidence="1 2" key="1">
    <citation type="journal article" date="2019" name="Nat. Microbiol.">
        <title>Expanding anaerobic alkane metabolism in the domain of Archaea.</title>
        <authorList>
            <person name="Wang Y."/>
            <person name="Wegener G."/>
            <person name="Hou J."/>
            <person name="Wang F."/>
            <person name="Xiao X."/>
        </authorList>
    </citation>
    <scope>NUCLEOTIDE SEQUENCE [LARGE SCALE GENOMIC DNA]</scope>
    <source>
        <strain evidence="1">WYZ-LMO10</strain>
    </source>
</reference>
<protein>
    <submittedName>
        <fullName evidence="1">Uncharacterized protein</fullName>
    </submittedName>
</protein>
<name>A0A523B716_9CREN</name>
<organism evidence="1 2">
    <name type="scientific">Thermoproteota archaeon</name>
    <dbReference type="NCBI Taxonomy" id="2056631"/>
    <lineage>
        <taxon>Archaea</taxon>
        <taxon>Thermoproteota</taxon>
    </lineage>
</organism>